<dbReference type="EMBL" id="FCON02000106">
    <property type="protein sequence ID" value="SAL81637.1"/>
    <property type="molecule type" value="Genomic_DNA"/>
</dbReference>
<evidence type="ECO:0000313" key="12">
    <source>
        <dbReference type="Proteomes" id="UP000054770"/>
    </source>
</evidence>
<dbReference type="PANTHER" id="PTHR34597">
    <property type="entry name" value="SLR1661 PROTEIN"/>
    <property type="match status" value="1"/>
</dbReference>
<dbReference type="Gene3D" id="3.10.20.310">
    <property type="entry name" value="membrane protein fhac"/>
    <property type="match status" value="1"/>
</dbReference>
<dbReference type="GO" id="GO:0098046">
    <property type="term" value="C:type V protein secretion system complex"/>
    <property type="evidence" value="ECO:0007669"/>
    <property type="project" value="TreeGrafter"/>
</dbReference>
<proteinExistence type="inferred from homology"/>
<dbReference type="Pfam" id="PF03865">
    <property type="entry name" value="ShlB"/>
    <property type="match status" value="1"/>
</dbReference>
<dbReference type="GO" id="GO:0009279">
    <property type="term" value="C:cell outer membrane"/>
    <property type="evidence" value="ECO:0007669"/>
    <property type="project" value="UniProtKB-SubCell"/>
</dbReference>
<evidence type="ECO:0000256" key="2">
    <source>
        <dbReference type="ARBA" id="ARBA00009055"/>
    </source>
</evidence>
<sequence length="584" mass="61110">MQAGARRPRRPPPDGVMPRHPSHARRAAILLAGLMPLAPHHAHAQIVPNAGSTLREQQQQPAPAPPPSDFRLQVAPPASTPTPPAQGESGGIRFTVEAFELSGNTAIASPELLALLKDDTGPARSLDDLNAAAARITAYYRAHGYLVARAYVPPQQIDHGVVHIAISEGHYGKVALANESRTRDSVLSRFTSPERLGDVIDENRLARATLLMQDVSGTTGASATVSPGTAPGTSDLTLQVPSAPPLSGSVQVDNFGETSTGTARIIGALNWNNPLGLGDQLGARVLTSITGQTYGNLGYTLPLGGSGLAWGAAYTRSTYVVGGQFSSLDAHGSANVVSTFFSYPLLRSVSANVFATLGLDHKLLADNLGAFGSSDDKNSDVGHFGLSGNLNLAKSISTFDASVQQGNLRIDDPTPQQSAAQSVAQTAGAFTKLVYAFTHTQALTDSTQVYVALNGQFTSRNLDSSEQMSLGGPYAVRAYATGDGALDEGYVATFELRQSIRQTLVPGLFTLSGFIDTGDGRLAAHPFVPGTNHLRLSGGGVGASLVAPGNYLLMVSYAHTLGYVPPTLGTGHANRFWLTLAKSF</sequence>
<evidence type="ECO:0000256" key="6">
    <source>
        <dbReference type="ARBA" id="ARBA00022927"/>
    </source>
</evidence>
<evidence type="ECO:0000256" key="9">
    <source>
        <dbReference type="SAM" id="MobiDB-lite"/>
    </source>
</evidence>
<feature type="compositionally biased region" description="Basic residues" evidence="9">
    <location>
        <begin position="1"/>
        <end position="10"/>
    </location>
</feature>
<dbReference type="Gene3D" id="2.40.160.50">
    <property type="entry name" value="membrane protein fhac: a member of the omp85/tpsb transporter family"/>
    <property type="match status" value="1"/>
</dbReference>
<dbReference type="Proteomes" id="UP000054770">
    <property type="component" value="Unassembled WGS sequence"/>
</dbReference>
<evidence type="ECO:0000256" key="1">
    <source>
        <dbReference type="ARBA" id="ARBA00004442"/>
    </source>
</evidence>
<evidence type="ECO:0000256" key="4">
    <source>
        <dbReference type="ARBA" id="ARBA00022452"/>
    </source>
</evidence>
<dbReference type="InterPro" id="IPR051544">
    <property type="entry name" value="TPS_OM_transporter"/>
</dbReference>
<organism evidence="11 12">
    <name type="scientific">Caballeronia choica</name>
    <dbReference type="NCBI Taxonomy" id="326476"/>
    <lineage>
        <taxon>Bacteria</taxon>
        <taxon>Pseudomonadati</taxon>
        <taxon>Pseudomonadota</taxon>
        <taxon>Betaproteobacteria</taxon>
        <taxon>Burkholderiales</taxon>
        <taxon>Burkholderiaceae</taxon>
        <taxon>Caballeronia</taxon>
    </lineage>
</organism>
<dbReference type="Pfam" id="PF08479">
    <property type="entry name" value="POTRA_2"/>
    <property type="match status" value="1"/>
</dbReference>
<keyword evidence="4" id="KW-1134">Transmembrane beta strand</keyword>
<dbReference type="GO" id="GO:0008320">
    <property type="term" value="F:protein transmembrane transporter activity"/>
    <property type="evidence" value="ECO:0007669"/>
    <property type="project" value="TreeGrafter"/>
</dbReference>
<comment type="similarity">
    <text evidence="2">Belongs to the TPS (TC 1.B.20) family.</text>
</comment>
<evidence type="ECO:0000256" key="8">
    <source>
        <dbReference type="ARBA" id="ARBA00023237"/>
    </source>
</evidence>
<name>A0A158KKH8_9BURK</name>
<dbReference type="GO" id="GO:0046819">
    <property type="term" value="P:protein secretion by the type V secretion system"/>
    <property type="evidence" value="ECO:0007669"/>
    <property type="project" value="TreeGrafter"/>
</dbReference>
<reference evidence="11" key="1">
    <citation type="submission" date="2016-01" db="EMBL/GenBank/DDBJ databases">
        <authorList>
            <person name="Peeters C."/>
        </authorList>
    </citation>
    <scope>NUCLEOTIDE SEQUENCE [LARGE SCALE GENOMIC DNA]</scope>
    <source>
        <strain evidence="11">LMG 22940</strain>
    </source>
</reference>
<comment type="subcellular location">
    <subcellularLocation>
        <location evidence="1">Cell outer membrane</location>
    </subcellularLocation>
</comment>
<keyword evidence="5" id="KW-0812">Transmembrane</keyword>
<accession>A0A158KKH8</accession>
<keyword evidence="3" id="KW-0813">Transport</keyword>
<feature type="region of interest" description="Disordered" evidence="9">
    <location>
        <begin position="53"/>
        <end position="90"/>
    </location>
</feature>
<keyword evidence="6" id="KW-0653">Protein transport</keyword>
<evidence type="ECO:0000256" key="7">
    <source>
        <dbReference type="ARBA" id="ARBA00023136"/>
    </source>
</evidence>
<dbReference type="InterPro" id="IPR034746">
    <property type="entry name" value="POTRA"/>
</dbReference>
<protein>
    <submittedName>
        <fullName evidence="11">Hemolysin activation/secretion protein-like protein</fullName>
    </submittedName>
</protein>
<keyword evidence="7" id="KW-0472">Membrane</keyword>
<dbReference type="InterPro" id="IPR005565">
    <property type="entry name" value="Hemolysn_activator_HlyB_C"/>
</dbReference>
<evidence type="ECO:0000313" key="11">
    <source>
        <dbReference type="EMBL" id="SAL81637.1"/>
    </source>
</evidence>
<evidence type="ECO:0000256" key="5">
    <source>
        <dbReference type="ARBA" id="ARBA00022692"/>
    </source>
</evidence>
<keyword evidence="8" id="KW-0998">Cell outer membrane</keyword>
<dbReference type="AlphaFoldDB" id="A0A158KKH8"/>
<dbReference type="InterPro" id="IPR013686">
    <property type="entry name" value="Polypept-transport_assoc_ShlB"/>
</dbReference>
<evidence type="ECO:0000259" key="10">
    <source>
        <dbReference type="PROSITE" id="PS51779"/>
    </source>
</evidence>
<feature type="region of interest" description="Disordered" evidence="9">
    <location>
        <begin position="1"/>
        <end position="21"/>
    </location>
</feature>
<gene>
    <name evidence="11" type="ORF">AWB68_06208</name>
</gene>
<comment type="caution">
    <text evidence="11">The sequence shown here is derived from an EMBL/GenBank/DDBJ whole genome shotgun (WGS) entry which is preliminary data.</text>
</comment>
<dbReference type="PROSITE" id="PS51779">
    <property type="entry name" value="POTRA"/>
    <property type="match status" value="1"/>
</dbReference>
<feature type="domain" description="POTRA" evidence="10">
    <location>
        <begin position="94"/>
        <end position="169"/>
    </location>
</feature>
<evidence type="ECO:0000256" key="3">
    <source>
        <dbReference type="ARBA" id="ARBA00022448"/>
    </source>
</evidence>
<dbReference type="PANTHER" id="PTHR34597:SF1">
    <property type="entry name" value="HEME_HEMOPEXIN TRANSPORTER PROTEIN HUXB"/>
    <property type="match status" value="1"/>
</dbReference>
<keyword evidence="12" id="KW-1185">Reference proteome</keyword>